<dbReference type="OrthoDB" id="10058657at2759"/>
<dbReference type="PANTHER" id="PTHR21301:SF10">
    <property type="entry name" value="REVERSE TRANSCRIPTASE DOMAIN-CONTAINING PROTEIN"/>
    <property type="match status" value="1"/>
</dbReference>
<dbReference type="PANTHER" id="PTHR21301">
    <property type="entry name" value="REVERSE TRANSCRIPTASE"/>
    <property type="match status" value="1"/>
</dbReference>
<protein>
    <submittedName>
        <fullName evidence="1">Uncharacterized protein</fullName>
    </submittedName>
</protein>
<dbReference type="Proteomes" id="UP001152795">
    <property type="component" value="Unassembled WGS sequence"/>
</dbReference>
<evidence type="ECO:0000313" key="1">
    <source>
        <dbReference type="EMBL" id="CAB4020512.1"/>
    </source>
</evidence>
<dbReference type="EMBL" id="CACRXK020010991">
    <property type="protein sequence ID" value="CAB4020512.1"/>
    <property type="molecule type" value="Genomic_DNA"/>
</dbReference>
<comment type="caution">
    <text evidence="1">The sequence shown here is derived from an EMBL/GenBank/DDBJ whole genome shotgun (WGS) entry which is preliminary data.</text>
</comment>
<keyword evidence="2" id="KW-1185">Reference proteome</keyword>
<proteinExistence type="predicted"/>
<dbReference type="AlphaFoldDB" id="A0A6S7JVQ3"/>
<accession>A0A6S7JVQ3</accession>
<gene>
    <name evidence="1" type="ORF">PACLA_8A051956</name>
</gene>
<organism evidence="1 2">
    <name type="scientific">Paramuricea clavata</name>
    <name type="common">Red gorgonian</name>
    <name type="synonym">Violescent sea-whip</name>
    <dbReference type="NCBI Taxonomy" id="317549"/>
    <lineage>
        <taxon>Eukaryota</taxon>
        <taxon>Metazoa</taxon>
        <taxon>Cnidaria</taxon>
        <taxon>Anthozoa</taxon>
        <taxon>Octocorallia</taxon>
        <taxon>Malacalcyonacea</taxon>
        <taxon>Plexauridae</taxon>
        <taxon>Paramuricea</taxon>
    </lineage>
</organism>
<evidence type="ECO:0000313" key="2">
    <source>
        <dbReference type="Proteomes" id="UP001152795"/>
    </source>
</evidence>
<reference evidence="1" key="1">
    <citation type="submission" date="2020-04" db="EMBL/GenBank/DDBJ databases">
        <authorList>
            <person name="Alioto T."/>
            <person name="Alioto T."/>
            <person name="Gomez Garrido J."/>
        </authorList>
    </citation>
    <scope>NUCLEOTIDE SEQUENCE</scope>
    <source>
        <strain evidence="1">A484AB</strain>
    </source>
</reference>
<sequence length="153" mass="17336">MVVYEKLQENPLNDISDRVKQAFKPLLDKGYISSKNLEYLVVPRPRLGRFYLLPKIHKRLENVPGRPVISNCGTATERVSEFLDFHIQPLVEGVPSVIKDSTHFLQRLEDLGHIPSTAILCTMDVVGLYPHIPHSEGLEALRLAMNKAEKDLP</sequence>
<feature type="non-terminal residue" evidence="1">
    <location>
        <position position="153"/>
    </location>
</feature>
<name>A0A6S7JVQ3_PARCT</name>